<feature type="domain" description="Radical SAM core" evidence="6">
    <location>
        <begin position="32"/>
        <end position="152"/>
    </location>
</feature>
<keyword evidence="9" id="KW-1185">Reference proteome</keyword>
<evidence type="ECO:0000256" key="5">
    <source>
        <dbReference type="ARBA" id="ARBA00023014"/>
    </source>
</evidence>
<dbReference type="RefSeq" id="WP_005996538.1">
    <property type="nucleotide sequence ID" value="NZ_AECZ01000042.1"/>
</dbReference>
<keyword evidence="2" id="KW-0949">S-adenosyl-L-methionine</keyword>
<evidence type="ECO:0000256" key="2">
    <source>
        <dbReference type="ARBA" id="ARBA00022691"/>
    </source>
</evidence>
<reference evidence="8 9" key="1">
    <citation type="submission" date="2010-08" db="EMBL/GenBank/DDBJ databases">
        <title>The draft genome of Desulfovibrio fructosovorans JJ.</title>
        <authorList>
            <consortium name="US DOE Joint Genome Institute (JGI-PGF)"/>
            <person name="Lucas S."/>
            <person name="Copeland A."/>
            <person name="Lapidus A."/>
            <person name="Cheng J.-F."/>
            <person name="Bruce D."/>
            <person name="Goodwin L."/>
            <person name="Pitluck S."/>
            <person name="Land M.L."/>
            <person name="Hauser L."/>
            <person name="Chang Y.-J."/>
            <person name="Jeffries C."/>
            <person name="Wall J.D."/>
            <person name="Stahl D.A."/>
            <person name="Arkin A.P."/>
            <person name="Dehal P."/>
            <person name="Stolyar S.M."/>
            <person name="Hazen T.C."/>
            <person name="Woyke T.J."/>
        </authorList>
    </citation>
    <scope>NUCLEOTIDE SEQUENCE [LARGE SCALE GENOMIC DNA]</scope>
    <source>
        <strain evidence="8 9">JJ</strain>
    </source>
</reference>
<evidence type="ECO:0000256" key="3">
    <source>
        <dbReference type="ARBA" id="ARBA00022723"/>
    </source>
</evidence>
<dbReference type="GO" id="GO:0051536">
    <property type="term" value="F:iron-sulfur cluster binding"/>
    <property type="evidence" value="ECO:0007669"/>
    <property type="project" value="UniProtKB-KW"/>
</dbReference>
<dbReference type="InterPro" id="IPR058240">
    <property type="entry name" value="rSAM_sf"/>
</dbReference>
<evidence type="ECO:0000259" key="7">
    <source>
        <dbReference type="Pfam" id="PF13186"/>
    </source>
</evidence>
<dbReference type="InterPro" id="IPR013785">
    <property type="entry name" value="Aldolase_TIM"/>
</dbReference>
<dbReference type="SUPFAM" id="SSF102114">
    <property type="entry name" value="Radical SAM enzymes"/>
    <property type="match status" value="1"/>
</dbReference>
<sequence length="337" mass="37130">MTAPIILDVLHMEASSRSRAETGYTIRAGHKKHWLEQDLPLSLFEKLLDAITAVAEVRFQGWGDPLANPDILAMLALAKKKGARAVLCTDAGRFTDAHANALVRDGIDAVVFPLAGLTEDTNFRRRGTSLFAVLAAMDRLRTIQAVHEVNLPEVIVRYSLTRSGLLGHELEELPRFLEGISVRSALVRPLSYATSQHTEFDVIVPEDQAAYDRVAEAMRLAATDAAGRGIRLDCRLVHGGVSRFRCPDTPGSSLFLAADGAVSPCPLRNVPLAGEATYRFHGQDVPFPHDVRGNLHTETLAAIWNEPDYREFRYKHDTDTPPEGCAGCWRSYLVPVK</sequence>
<keyword evidence="3" id="KW-0479">Metal-binding</keyword>
<evidence type="ECO:0000256" key="1">
    <source>
        <dbReference type="ARBA" id="ARBA00001966"/>
    </source>
</evidence>
<proteinExistence type="predicted"/>
<evidence type="ECO:0000313" key="8">
    <source>
        <dbReference type="EMBL" id="EFL49464.1"/>
    </source>
</evidence>
<evidence type="ECO:0000313" key="9">
    <source>
        <dbReference type="Proteomes" id="UP000006250"/>
    </source>
</evidence>
<dbReference type="InterPro" id="IPR050377">
    <property type="entry name" value="Radical_SAM_PqqE_MftC-like"/>
</dbReference>
<evidence type="ECO:0000259" key="6">
    <source>
        <dbReference type="Pfam" id="PF04055"/>
    </source>
</evidence>
<dbReference type="PANTHER" id="PTHR11228:SF7">
    <property type="entry name" value="PQQA PEPTIDE CYCLASE"/>
    <property type="match status" value="1"/>
</dbReference>
<dbReference type="InterPro" id="IPR007197">
    <property type="entry name" value="rSAM"/>
</dbReference>
<organism evidence="8 9">
    <name type="scientific">Solidesulfovibrio fructosivorans JJ]</name>
    <dbReference type="NCBI Taxonomy" id="596151"/>
    <lineage>
        <taxon>Bacteria</taxon>
        <taxon>Pseudomonadati</taxon>
        <taxon>Thermodesulfobacteriota</taxon>
        <taxon>Desulfovibrionia</taxon>
        <taxon>Desulfovibrionales</taxon>
        <taxon>Desulfovibrionaceae</taxon>
        <taxon>Solidesulfovibrio</taxon>
    </lineage>
</organism>
<dbReference type="GO" id="GO:0003824">
    <property type="term" value="F:catalytic activity"/>
    <property type="evidence" value="ECO:0007669"/>
    <property type="project" value="InterPro"/>
</dbReference>
<accession>E1K1M6</accession>
<protein>
    <submittedName>
        <fullName evidence="8">Radical SAM domain protein</fullName>
    </submittedName>
</protein>
<dbReference type="InterPro" id="IPR023885">
    <property type="entry name" value="4Fe4S-binding_SPASM_dom"/>
</dbReference>
<dbReference type="STRING" id="596151.DesfrDRAFT_3776"/>
<dbReference type="AlphaFoldDB" id="E1K1M6"/>
<feature type="domain" description="4Fe4S-binding SPASM" evidence="7">
    <location>
        <begin position="246"/>
        <end position="329"/>
    </location>
</feature>
<dbReference type="PANTHER" id="PTHR11228">
    <property type="entry name" value="RADICAL SAM DOMAIN PROTEIN"/>
    <property type="match status" value="1"/>
</dbReference>
<evidence type="ECO:0000256" key="4">
    <source>
        <dbReference type="ARBA" id="ARBA00023004"/>
    </source>
</evidence>
<dbReference type="EMBL" id="AECZ01000042">
    <property type="protein sequence ID" value="EFL49464.1"/>
    <property type="molecule type" value="Genomic_DNA"/>
</dbReference>
<name>E1K1M6_SOLFR</name>
<dbReference type="GO" id="GO:0046872">
    <property type="term" value="F:metal ion binding"/>
    <property type="evidence" value="ECO:0007669"/>
    <property type="project" value="UniProtKB-KW"/>
</dbReference>
<dbReference type="eggNOG" id="COG0535">
    <property type="taxonomic scope" value="Bacteria"/>
</dbReference>
<comment type="caution">
    <text evidence="8">The sequence shown here is derived from an EMBL/GenBank/DDBJ whole genome shotgun (WGS) entry which is preliminary data.</text>
</comment>
<dbReference type="Pfam" id="PF04055">
    <property type="entry name" value="Radical_SAM"/>
    <property type="match status" value="1"/>
</dbReference>
<keyword evidence="5" id="KW-0411">Iron-sulfur</keyword>
<comment type="cofactor">
    <cofactor evidence="1">
        <name>[4Fe-4S] cluster</name>
        <dbReference type="ChEBI" id="CHEBI:49883"/>
    </cofactor>
</comment>
<dbReference type="Pfam" id="PF13186">
    <property type="entry name" value="SPASM"/>
    <property type="match status" value="1"/>
</dbReference>
<dbReference type="Gene3D" id="3.20.20.70">
    <property type="entry name" value="Aldolase class I"/>
    <property type="match status" value="1"/>
</dbReference>
<dbReference type="Proteomes" id="UP000006250">
    <property type="component" value="Unassembled WGS sequence"/>
</dbReference>
<gene>
    <name evidence="8" type="ORF">DesfrDRAFT_3776</name>
</gene>
<keyword evidence="4" id="KW-0408">Iron</keyword>